<feature type="domain" description="Helix-turn-helix" evidence="1">
    <location>
        <begin position="45"/>
        <end position="99"/>
    </location>
</feature>
<dbReference type="InterPro" id="IPR041657">
    <property type="entry name" value="HTH_17"/>
</dbReference>
<reference evidence="2 3" key="1">
    <citation type="submission" date="2016-11" db="EMBL/GenBank/DDBJ databases">
        <authorList>
            <person name="Jaros S."/>
            <person name="Januszkiewicz K."/>
            <person name="Wedrychowicz H."/>
        </authorList>
    </citation>
    <scope>NUCLEOTIDE SEQUENCE [LARGE SCALE GENOMIC DNA]</scope>
    <source>
        <strain evidence="2 3">NF2</strain>
    </source>
</reference>
<proteinExistence type="predicted"/>
<dbReference type="KEGG" id="bfm:BP422_15735"/>
<dbReference type="Proteomes" id="UP000197781">
    <property type="component" value="Chromosome"/>
</dbReference>
<dbReference type="GO" id="GO:0003677">
    <property type="term" value="F:DNA binding"/>
    <property type="evidence" value="ECO:0007669"/>
    <property type="project" value="InterPro"/>
</dbReference>
<name>A0A220MK13_9BACL</name>
<dbReference type="NCBIfam" id="TIGR01764">
    <property type="entry name" value="excise"/>
    <property type="match status" value="1"/>
</dbReference>
<organism evidence="2 3">
    <name type="scientific">Brevibacillus formosus</name>
    <dbReference type="NCBI Taxonomy" id="54913"/>
    <lineage>
        <taxon>Bacteria</taxon>
        <taxon>Bacillati</taxon>
        <taxon>Bacillota</taxon>
        <taxon>Bacilli</taxon>
        <taxon>Bacillales</taxon>
        <taxon>Paenibacillaceae</taxon>
        <taxon>Brevibacillus</taxon>
    </lineage>
</organism>
<protein>
    <recommendedName>
        <fullName evidence="1">Helix-turn-helix domain-containing protein</fullName>
    </recommendedName>
</protein>
<dbReference type="EMBL" id="CP018145">
    <property type="protein sequence ID" value="ASJ54890.1"/>
    <property type="molecule type" value="Genomic_DNA"/>
</dbReference>
<dbReference type="InterPro" id="IPR010093">
    <property type="entry name" value="SinI_DNA-bd"/>
</dbReference>
<evidence type="ECO:0000259" key="1">
    <source>
        <dbReference type="Pfam" id="PF12728"/>
    </source>
</evidence>
<evidence type="ECO:0000313" key="3">
    <source>
        <dbReference type="Proteomes" id="UP000197781"/>
    </source>
</evidence>
<sequence length="110" mass="12436">MADQRNVDFLEALVDQIAQDERLIEKLVPKLVERLGGFLEKPDRWLSVSEAAEYMGVSKEIVYIMVREGSLKASRLGQLQSRKPSIRFKKSALDAWMDNGGVREQVVGNS</sequence>
<gene>
    <name evidence="2" type="ORF">BP422_15735</name>
</gene>
<dbReference type="RefSeq" id="WP_088908596.1">
    <property type="nucleotide sequence ID" value="NZ_CP018145.1"/>
</dbReference>
<dbReference type="AlphaFoldDB" id="A0A220MK13"/>
<dbReference type="Pfam" id="PF12728">
    <property type="entry name" value="HTH_17"/>
    <property type="match status" value="1"/>
</dbReference>
<accession>A0A220MK13</accession>
<evidence type="ECO:0000313" key="2">
    <source>
        <dbReference type="EMBL" id="ASJ54890.1"/>
    </source>
</evidence>